<feature type="domain" description="Polyphosphate kinase-2-related" evidence="3">
    <location>
        <begin position="47"/>
        <end position="272"/>
    </location>
</feature>
<evidence type="ECO:0000256" key="1">
    <source>
        <dbReference type="ARBA" id="ARBA00022679"/>
    </source>
</evidence>
<keyword evidence="2 4" id="KW-0418">Kinase</keyword>
<name>A0AA97AHQ8_9CYAN</name>
<evidence type="ECO:0000313" key="4">
    <source>
        <dbReference type="EMBL" id="WNZ24794.1"/>
    </source>
</evidence>
<reference evidence="4" key="1">
    <citation type="submission" date="2020-05" db="EMBL/GenBank/DDBJ databases">
        <authorList>
            <person name="Zhu T."/>
            <person name="Keshari N."/>
            <person name="Lu X."/>
        </authorList>
    </citation>
    <scope>NUCLEOTIDE SEQUENCE</scope>
    <source>
        <strain evidence="4">NK1-12</strain>
    </source>
</reference>
<sequence length="299" mass="35535">MEISEFLAHIQPTDFIAKPNTKIQLANFDAGFTAGLRRKEINVEEFLRAGVAELARYQDILYAQDFYALLIIFQAMDAAGKDSTIKHVMSGINPQGCQVFSFKSPSDEELDHDYLWRSFKALPERGRIGIFNRSYYEEVLIVRVHPEILDKQKLPPSLKQNENLWKQRFEEINNFEKYLINNGIVVLKFFLNVSKEEQKNRFLKRIDQPEKNWKFSASDVKERQFWDDYMRAYEDMFTHTSTEWAPWHIIPADHKWFTRLIVSYFIYNKLKGLDLQYPTMAEQHYQDLLKARDLLEQEQ</sequence>
<dbReference type="InterPro" id="IPR016898">
    <property type="entry name" value="Polyphosphate_phosphotransfera"/>
</dbReference>
<dbReference type="InterPro" id="IPR027417">
    <property type="entry name" value="P-loop_NTPase"/>
</dbReference>
<dbReference type="NCBIfam" id="TIGR03709">
    <property type="entry name" value="PPK2_rel_1"/>
    <property type="match status" value="1"/>
</dbReference>
<proteinExistence type="predicted"/>
<accession>A0AA97AHQ8</accession>
<protein>
    <submittedName>
        <fullName evidence="4">Polyphosphate kinase 2 family protein</fullName>
    </submittedName>
</protein>
<dbReference type="PANTHER" id="PTHR34383:SF3">
    <property type="entry name" value="POLYPHOSPHATE:AMP PHOSPHOTRANSFERASE"/>
    <property type="match status" value="1"/>
</dbReference>
<gene>
    <name evidence="4" type="ORF">HJG54_19390</name>
</gene>
<dbReference type="PANTHER" id="PTHR34383">
    <property type="entry name" value="POLYPHOSPHATE:AMP PHOSPHOTRANSFERASE-RELATED"/>
    <property type="match status" value="1"/>
</dbReference>
<dbReference type="Pfam" id="PF03976">
    <property type="entry name" value="PPK2"/>
    <property type="match status" value="1"/>
</dbReference>
<dbReference type="RefSeq" id="WP_316430763.1">
    <property type="nucleotide sequence ID" value="NZ_CP053586.1"/>
</dbReference>
<keyword evidence="1" id="KW-0808">Transferase</keyword>
<dbReference type="GO" id="GO:0006797">
    <property type="term" value="P:polyphosphate metabolic process"/>
    <property type="evidence" value="ECO:0007669"/>
    <property type="project" value="InterPro"/>
</dbReference>
<dbReference type="EMBL" id="CP053586">
    <property type="protein sequence ID" value="WNZ24794.1"/>
    <property type="molecule type" value="Genomic_DNA"/>
</dbReference>
<dbReference type="GO" id="GO:0008976">
    <property type="term" value="F:polyphosphate kinase activity"/>
    <property type="evidence" value="ECO:0007669"/>
    <property type="project" value="InterPro"/>
</dbReference>
<dbReference type="Gene3D" id="3.40.50.300">
    <property type="entry name" value="P-loop containing nucleotide triphosphate hydrolases"/>
    <property type="match status" value="1"/>
</dbReference>
<organism evidence="4">
    <name type="scientific">Leptolyngbya sp. NK1-12</name>
    <dbReference type="NCBI Taxonomy" id="2547451"/>
    <lineage>
        <taxon>Bacteria</taxon>
        <taxon>Bacillati</taxon>
        <taxon>Cyanobacteriota</taxon>
        <taxon>Cyanophyceae</taxon>
        <taxon>Leptolyngbyales</taxon>
        <taxon>Leptolyngbyaceae</taxon>
        <taxon>Leptolyngbya group</taxon>
        <taxon>Leptolyngbya</taxon>
    </lineage>
</organism>
<evidence type="ECO:0000256" key="2">
    <source>
        <dbReference type="ARBA" id="ARBA00022777"/>
    </source>
</evidence>
<dbReference type="SUPFAM" id="SSF52540">
    <property type="entry name" value="P-loop containing nucleoside triphosphate hydrolases"/>
    <property type="match status" value="1"/>
</dbReference>
<dbReference type="AlphaFoldDB" id="A0AA97AHQ8"/>
<dbReference type="PIRSF" id="PIRSF028756">
    <property type="entry name" value="PPK2_prd"/>
    <property type="match status" value="1"/>
</dbReference>
<dbReference type="InterPro" id="IPR022488">
    <property type="entry name" value="PPK2-related"/>
</dbReference>
<evidence type="ECO:0000259" key="3">
    <source>
        <dbReference type="Pfam" id="PF03976"/>
    </source>
</evidence>
<dbReference type="InterPro" id="IPR022300">
    <property type="entry name" value="PPK2-rel_1"/>
</dbReference>